<dbReference type="EMBL" id="UYJE01004666">
    <property type="protein sequence ID" value="VDI30181.1"/>
    <property type="molecule type" value="Genomic_DNA"/>
</dbReference>
<dbReference type="Gene3D" id="3.30.160.60">
    <property type="entry name" value="Classic Zinc Finger"/>
    <property type="match status" value="1"/>
</dbReference>
<protein>
    <recommendedName>
        <fullName evidence="4">B box-type domain-containing protein</fullName>
    </recommendedName>
</protein>
<keyword evidence="1" id="KW-0175">Coiled coil</keyword>
<evidence type="ECO:0000313" key="2">
    <source>
        <dbReference type="EMBL" id="VDI30181.1"/>
    </source>
</evidence>
<dbReference type="GO" id="GO:0061630">
    <property type="term" value="F:ubiquitin protein ligase activity"/>
    <property type="evidence" value="ECO:0007669"/>
    <property type="project" value="TreeGrafter"/>
</dbReference>
<dbReference type="SUPFAM" id="SSF57845">
    <property type="entry name" value="B-box zinc-binding domain"/>
    <property type="match status" value="1"/>
</dbReference>
<dbReference type="AlphaFoldDB" id="A0A8B6E8A8"/>
<sequence length="276" mass="31725">MCTPCMFRNESMPPINWCIDCEEGLCKYCCIHHQSSKALKRHDLIPFKDRRSLPEFAQSIQDTCFEHKRQFEFFCCVHQAFYCIKCNTLDHKTCDSVLPLEDVVRNAKSSVAFCRIEEGLNVLLSKLETITNKSEESIMNNAAHINDIRNNVNQIKNRIFKTLEEDIGEFLSKLDKLKSDSKSKAHKTIRGLKEKLNVILDLKVNVALLKKNGTDLQIYLCLKHLESNITKEENDLSADINDGHYDSEELMFRPSEAINTLKLVGSIGELEVRQKP</sequence>
<reference evidence="2" key="1">
    <citation type="submission" date="2018-11" db="EMBL/GenBank/DDBJ databases">
        <authorList>
            <person name="Alioto T."/>
            <person name="Alioto T."/>
        </authorList>
    </citation>
    <scope>NUCLEOTIDE SEQUENCE</scope>
</reference>
<dbReference type="OrthoDB" id="6135363at2759"/>
<evidence type="ECO:0000313" key="3">
    <source>
        <dbReference type="Proteomes" id="UP000596742"/>
    </source>
</evidence>
<comment type="caution">
    <text evidence="2">The sequence shown here is derived from an EMBL/GenBank/DDBJ whole genome shotgun (WGS) entry which is preliminary data.</text>
</comment>
<organism evidence="2 3">
    <name type="scientific">Mytilus galloprovincialis</name>
    <name type="common">Mediterranean mussel</name>
    <dbReference type="NCBI Taxonomy" id="29158"/>
    <lineage>
        <taxon>Eukaryota</taxon>
        <taxon>Metazoa</taxon>
        <taxon>Spiralia</taxon>
        <taxon>Lophotrochozoa</taxon>
        <taxon>Mollusca</taxon>
        <taxon>Bivalvia</taxon>
        <taxon>Autobranchia</taxon>
        <taxon>Pteriomorphia</taxon>
        <taxon>Mytilida</taxon>
        <taxon>Mytiloidea</taxon>
        <taxon>Mytilidae</taxon>
        <taxon>Mytilinae</taxon>
        <taxon>Mytilus</taxon>
    </lineage>
</organism>
<dbReference type="CDD" id="cd19757">
    <property type="entry name" value="Bbox1"/>
    <property type="match status" value="1"/>
</dbReference>
<gene>
    <name evidence="2" type="ORF">MGAL_10B062231</name>
</gene>
<dbReference type="Proteomes" id="UP000596742">
    <property type="component" value="Unassembled WGS sequence"/>
</dbReference>
<accession>A0A8B6E8A8</accession>
<dbReference type="InterPro" id="IPR047153">
    <property type="entry name" value="TRIM45/56/19-like"/>
</dbReference>
<dbReference type="PANTHER" id="PTHR25462">
    <property type="entry name" value="BONUS, ISOFORM C-RELATED"/>
    <property type="match status" value="1"/>
</dbReference>
<proteinExistence type="predicted"/>
<evidence type="ECO:0000256" key="1">
    <source>
        <dbReference type="SAM" id="Coils"/>
    </source>
</evidence>
<evidence type="ECO:0008006" key="4">
    <source>
        <dbReference type="Google" id="ProtNLM"/>
    </source>
</evidence>
<keyword evidence="3" id="KW-1185">Reference proteome</keyword>
<name>A0A8B6E8A8_MYTGA</name>
<feature type="coiled-coil region" evidence="1">
    <location>
        <begin position="145"/>
        <end position="180"/>
    </location>
</feature>
<dbReference type="PANTHER" id="PTHR25462:SF296">
    <property type="entry name" value="MEIOTIC P26, ISOFORM F"/>
    <property type="match status" value="1"/>
</dbReference>